<dbReference type="AlphaFoldDB" id="A0A2T4UQ97"/>
<dbReference type="PRINTS" id="PR00032">
    <property type="entry name" value="HTHARAC"/>
</dbReference>
<dbReference type="InterPro" id="IPR009057">
    <property type="entry name" value="Homeodomain-like_sf"/>
</dbReference>
<evidence type="ECO:0000313" key="6">
    <source>
        <dbReference type="Proteomes" id="UP000241085"/>
    </source>
</evidence>
<evidence type="ECO:0000259" key="4">
    <source>
        <dbReference type="PROSITE" id="PS01124"/>
    </source>
</evidence>
<dbReference type="Pfam" id="PF02311">
    <property type="entry name" value="AraC_binding"/>
    <property type="match status" value="1"/>
</dbReference>
<evidence type="ECO:0000256" key="1">
    <source>
        <dbReference type="ARBA" id="ARBA00023015"/>
    </source>
</evidence>
<keyword evidence="3" id="KW-0804">Transcription</keyword>
<comment type="caution">
    <text evidence="5">The sequence shown here is derived from an EMBL/GenBank/DDBJ whole genome shotgun (WGS) entry which is preliminary data.</text>
</comment>
<protein>
    <submittedName>
        <fullName evidence="5">AraC family transcriptional regulator</fullName>
    </submittedName>
</protein>
<dbReference type="InterPro" id="IPR018060">
    <property type="entry name" value="HTH_AraC"/>
</dbReference>
<dbReference type="SUPFAM" id="SSF46689">
    <property type="entry name" value="Homeodomain-like"/>
    <property type="match status" value="2"/>
</dbReference>
<dbReference type="InterPro" id="IPR050204">
    <property type="entry name" value="AraC_XylS_family_regulators"/>
</dbReference>
<evidence type="ECO:0000256" key="3">
    <source>
        <dbReference type="ARBA" id="ARBA00023163"/>
    </source>
</evidence>
<dbReference type="InterPro" id="IPR020449">
    <property type="entry name" value="Tscrpt_reg_AraC-type_HTH"/>
</dbReference>
<sequence length="289" mass="30449">MTDGFLGQRLRVLPAPLAQRALTEPITDRLLVTDAGHFPHAASHSRSRPHGADEAIVILCTAGRGAVHAGGATTVVSSGQAVVLPAGTPHRYGADPAEPWSVWWLHVRGADVPALVSAALGDATGPVVPVGDAFAAKALIEQAVLALERDETAASLYSASGAAFHLLAQLAADRSRGPVESGDRIRLAQEHLREHFASPTSITELAALAGLSPSHFSALFTRATGLGAVEYVKRLRSARARELLITTDDTVAEIAQAVGYSDAFYFSRQFRAVNGTSPSQYRADHRAQA</sequence>
<dbReference type="Pfam" id="PF12833">
    <property type="entry name" value="HTH_18"/>
    <property type="match status" value="1"/>
</dbReference>
<dbReference type="Gene3D" id="2.60.120.280">
    <property type="entry name" value="Regulatory protein AraC"/>
    <property type="match status" value="1"/>
</dbReference>
<evidence type="ECO:0000313" key="5">
    <source>
        <dbReference type="EMBL" id="PTL71697.1"/>
    </source>
</evidence>
<dbReference type="SUPFAM" id="SSF51215">
    <property type="entry name" value="Regulatory protein AraC"/>
    <property type="match status" value="1"/>
</dbReference>
<dbReference type="InterPro" id="IPR003313">
    <property type="entry name" value="AraC-bd"/>
</dbReference>
<reference evidence="5 6" key="1">
    <citation type="submission" date="2018-03" db="EMBL/GenBank/DDBJ databases">
        <title>Bacteriophage NCPPB3778 and a type I-E CRISPR drive the evolution of the US Biological Select Agent, Rathayibacter toxicus.</title>
        <authorList>
            <person name="Davis E.W.II."/>
            <person name="Tabima J.F."/>
            <person name="Weisberg A.J."/>
            <person name="Dantas Lopes L."/>
            <person name="Wiseman M.S."/>
            <person name="Wiseman M.S."/>
            <person name="Pupko T."/>
            <person name="Belcher M.S."/>
            <person name="Sechler A.J."/>
            <person name="Tancos M.A."/>
            <person name="Schroeder B.K."/>
            <person name="Murray T.D."/>
            <person name="Luster D.G."/>
            <person name="Schneider W.L."/>
            <person name="Rogers E."/>
            <person name="Andreote F.D."/>
            <person name="Grunwald N.J."/>
            <person name="Putnam M.L."/>
            <person name="Chang J.H."/>
        </authorList>
    </citation>
    <scope>NUCLEOTIDE SEQUENCE [LARGE SCALE GENOMIC DNA]</scope>
    <source>
        <strain evidence="5 6">DSM 15933</strain>
    </source>
</reference>
<evidence type="ECO:0000256" key="2">
    <source>
        <dbReference type="ARBA" id="ARBA00023125"/>
    </source>
</evidence>
<keyword evidence="2" id="KW-0238">DNA-binding</keyword>
<dbReference type="GO" id="GO:0003700">
    <property type="term" value="F:DNA-binding transcription factor activity"/>
    <property type="evidence" value="ECO:0007669"/>
    <property type="project" value="InterPro"/>
</dbReference>
<dbReference type="PANTHER" id="PTHR46796">
    <property type="entry name" value="HTH-TYPE TRANSCRIPTIONAL ACTIVATOR RHAS-RELATED"/>
    <property type="match status" value="1"/>
</dbReference>
<proteinExistence type="predicted"/>
<name>A0A2T4UQ97_9MICO</name>
<dbReference type="PROSITE" id="PS01124">
    <property type="entry name" value="HTH_ARAC_FAMILY_2"/>
    <property type="match status" value="1"/>
</dbReference>
<dbReference type="Proteomes" id="UP000241085">
    <property type="component" value="Unassembled WGS sequence"/>
</dbReference>
<dbReference type="CDD" id="cd06986">
    <property type="entry name" value="cupin_MmsR-like_N"/>
    <property type="match status" value="1"/>
</dbReference>
<dbReference type="EMBL" id="PZPL01000001">
    <property type="protein sequence ID" value="PTL71697.1"/>
    <property type="molecule type" value="Genomic_DNA"/>
</dbReference>
<keyword evidence="6" id="KW-1185">Reference proteome</keyword>
<organism evidence="5 6">
    <name type="scientific">Rathayibacter caricis DSM 15933</name>
    <dbReference type="NCBI Taxonomy" id="1328867"/>
    <lineage>
        <taxon>Bacteria</taxon>
        <taxon>Bacillati</taxon>
        <taxon>Actinomycetota</taxon>
        <taxon>Actinomycetes</taxon>
        <taxon>Micrococcales</taxon>
        <taxon>Microbacteriaceae</taxon>
        <taxon>Rathayibacter</taxon>
    </lineage>
</organism>
<feature type="domain" description="HTH araC/xylS-type" evidence="4">
    <location>
        <begin position="186"/>
        <end position="284"/>
    </location>
</feature>
<dbReference type="SMART" id="SM00342">
    <property type="entry name" value="HTH_ARAC"/>
    <property type="match status" value="1"/>
</dbReference>
<dbReference type="InterPro" id="IPR037923">
    <property type="entry name" value="HTH-like"/>
</dbReference>
<keyword evidence="1" id="KW-0805">Transcription regulation</keyword>
<gene>
    <name evidence="5" type="ORF">C1I63_01750</name>
</gene>
<accession>A0A2T4UQ97</accession>
<dbReference type="Gene3D" id="1.10.10.60">
    <property type="entry name" value="Homeodomain-like"/>
    <property type="match status" value="2"/>
</dbReference>
<dbReference type="GO" id="GO:0043565">
    <property type="term" value="F:sequence-specific DNA binding"/>
    <property type="evidence" value="ECO:0007669"/>
    <property type="project" value="InterPro"/>
</dbReference>
<dbReference type="RefSeq" id="WP_107573535.1">
    <property type="nucleotide sequence ID" value="NZ_PZPL01000001.1"/>
</dbReference>